<gene>
    <name evidence="2" type="ORF">LCGC14_2760610</name>
</gene>
<accession>A0A0F8YZ15</accession>
<reference evidence="2" key="1">
    <citation type="journal article" date="2015" name="Nature">
        <title>Complex archaea that bridge the gap between prokaryotes and eukaryotes.</title>
        <authorList>
            <person name="Spang A."/>
            <person name="Saw J.H."/>
            <person name="Jorgensen S.L."/>
            <person name="Zaremba-Niedzwiedzka K."/>
            <person name="Martijn J."/>
            <person name="Lind A.E."/>
            <person name="van Eijk R."/>
            <person name="Schleper C."/>
            <person name="Guy L."/>
            <person name="Ettema T.J."/>
        </authorList>
    </citation>
    <scope>NUCLEOTIDE SEQUENCE</scope>
</reference>
<name>A0A0F8YZ15_9ZZZZ</name>
<dbReference type="AlphaFoldDB" id="A0A0F8YZ15"/>
<evidence type="ECO:0000313" key="2">
    <source>
        <dbReference type="EMBL" id="KKK86702.1"/>
    </source>
</evidence>
<evidence type="ECO:0008006" key="3">
    <source>
        <dbReference type="Google" id="ProtNLM"/>
    </source>
</evidence>
<organism evidence="2">
    <name type="scientific">marine sediment metagenome</name>
    <dbReference type="NCBI Taxonomy" id="412755"/>
    <lineage>
        <taxon>unclassified sequences</taxon>
        <taxon>metagenomes</taxon>
        <taxon>ecological metagenomes</taxon>
    </lineage>
</organism>
<feature type="non-terminal residue" evidence="2">
    <location>
        <position position="120"/>
    </location>
</feature>
<protein>
    <recommendedName>
        <fullName evidence="3">GTP cyclohydrolase II</fullName>
    </recommendedName>
</protein>
<evidence type="ECO:0000256" key="1">
    <source>
        <dbReference type="SAM" id="MobiDB-lite"/>
    </source>
</evidence>
<comment type="caution">
    <text evidence="2">The sequence shown here is derived from an EMBL/GenBank/DDBJ whole genome shotgun (WGS) entry which is preliminary data.</text>
</comment>
<feature type="region of interest" description="Disordered" evidence="1">
    <location>
        <begin position="99"/>
        <end position="120"/>
    </location>
</feature>
<sequence>MSFAPDITEQLARARADLRMGVPVVLAKGAQAALVLAAETLTAQRLADVLALGGAPVLAITARRAETLKARAYDGNLARVLLPPGATPAWVQSIADPADDLRAPMKGPLQTARGGDTAAH</sequence>
<dbReference type="EMBL" id="LAZR01050728">
    <property type="protein sequence ID" value="KKK86702.1"/>
    <property type="molecule type" value="Genomic_DNA"/>
</dbReference>
<proteinExistence type="predicted"/>